<gene>
    <name evidence="7" type="ORF">IAA66_05410</name>
</gene>
<dbReference type="GO" id="GO:0030170">
    <property type="term" value="F:pyridoxal phosphate binding"/>
    <property type="evidence" value="ECO:0007669"/>
    <property type="project" value="InterPro"/>
</dbReference>
<evidence type="ECO:0000256" key="2">
    <source>
        <dbReference type="ARBA" id="ARBA00012224"/>
    </source>
</evidence>
<reference evidence="7" key="2">
    <citation type="journal article" date="2021" name="PeerJ">
        <title>Extensive microbial diversity within the chicken gut microbiome revealed by metagenomics and culture.</title>
        <authorList>
            <person name="Gilroy R."/>
            <person name="Ravi A."/>
            <person name="Getino M."/>
            <person name="Pursley I."/>
            <person name="Horton D.L."/>
            <person name="Alikhan N.F."/>
            <person name="Baker D."/>
            <person name="Gharbi K."/>
            <person name="Hall N."/>
            <person name="Watson M."/>
            <person name="Adriaenssens E.M."/>
            <person name="Foster-Nyarko E."/>
            <person name="Jarju S."/>
            <person name="Secka A."/>
            <person name="Antonio M."/>
            <person name="Oren A."/>
            <person name="Chaudhuri R.R."/>
            <person name="La Ragione R."/>
            <person name="Hildebrand F."/>
            <person name="Pallen M.J."/>
        </authorList>
    </citation>
    <scope>NUCLEOTIDE SEQUENCE</scope>
    <source>
        <strain evidence="7">ChiHile30-977</strain>
    </source>
</reference>
<evidence type="ECO:0000259" key="6">
    <source>
        <dbReference type="Pfam" id="PF00155"/>
    </source>
</evidence>
<dbReference type="Proteomes" id="UP000886819">
    <property type="component" value="Unassembled WGS sequence"/>
</dbReference>
<dbReference type="SUPFAM" id="SSF53383">
    <property type="entry name" value="PLP-dependent transferases"/>
    <property type="match status" value="1"/>
</dbReference>
<evidence type="ECO:0000313" key="8">
    <source>
        <dbReference type="Proteomes" id="UP000886819"/>
    </source>
</evidence>
<dbReference type="NCBIfam" id="TIGR04350">
    <property type="entry name" value="C_S_lyase_PatB"/>
    <property type="match status" value="1"/>
</dbReference>
<reference evidence="7" key="1">
    <citation type="submission" date="2020-10" db="EMBL/GenBank/DDBJ databases">
        <authorList>
            <person name="Gilroy R."/>
        </authorList>
    </citation>
    <scope>NUCLEOTIDE SEQUENCE</scope>
    <source>
        <strain evidence="7">ChiHile30-977</strain>
    </source>
</reference>
<proteinExistence type="inferred from homology"/>
<name>A0A9D0YWH3_9FIRM</name>
<evidence type="ECO:0000256" key="1">
    <source>
        <dbReference type="ARBA" id="ARBA00001933"/>
    </source>
</evidence>
<dbReference type="EMBL" id="DVFI01000085">
    <property type="protein sequence ID" value="HIQ63009.1"/>
    <property type="molecule type" value="Genomic_DNA"/>
</dbReference>
<comment type="similarity">
    <text evidence="5">Belongs to the class-II pyridoxal-phosphate-dependent aminotransferase family. MalY/PatB cystathionine beta-lyase subfamily.</text>
</comment>
<evidence type="ECO:0000256" key="3">
    <source>
        <dbReference type="ARBA" id="ARBA00022898"/>
    </source>
</evidence>
<dbReference type="InterPro" id="IPR004839">
    <property type="entry name" value="Aminotransferase_I/II_large"/>
</dbReference>
<dbReference type="PANTHER" id="PTHR43525">
    <property type="entry name" value="PROTEIN MALY"/>
    <property type="match status" value="1"/>
</dbReference>
<dbReference type="GO" id="GO:0047804">
    <property type="term" value="F:cysteine-S-conjugate beta-lyase activity"/>
    <property type="evidence" value="ECO:0007669"/>
    <property type="project" value="UniProtKB-EC"/>
</dbReference>
<dbReference type="PANTHER" id="PTHR43525:SF1">
    <property type="entry name" value="PROTEIN MALY"/>
    <property type="match status" value="1"/>
</dbReference>
<evidence type="ECO:0000256" key="5">
    <source>
        <dbReference type="ARBA" id="ARBA00037974"/>
    </source>
</evidence>
<comment type="cofactor">
    <cofactor evidence="1">
        <name>pyridoxal 5'-phosphate</name>
        <dbReference type="ChEBI" id="CHEBI:597326"/>
    </cofactor>
</comment>
<dbReference type="GO" id="GO:0008483">
    <property type="term" value="F:transaminase activity"/>
    <property type="evidence" value="ECO:0007669"/>
    <property type="project" value="UniProtKB-KW"/>
</dbReference>
<dbReference type="InterPro" id="IPR015424">
    <property type="entry name" value="PyrdxlP-dep_Trfase"/>
</dbReference>
<sequence length="397" mass="44464">MHTDKFDFDTLPNRNDMGCAKWNRRTPAQREANAVPLTIADMDFLCAPCVMEAVEKAARHGVYGYTDADAPYYEAVVGWMARRHDWAIEPEWVVPQNGIVPAMSVAVRVFTEPGDGVLIQTPRYGPFAMSVEMNGRVPVYTRLCLGEDGYYRMDWEDMERKAADPRVKLFMLCSPHNPSGRIWTPEELREMARICREHDIAVVSDEIHFDLELDGTHTVFLKAAPEMTSRAIVLTAPSKTFNTAGLQLSNVIIPDADIRARYRARAHADGYSNVSYFGYHATLAAYRHGDAWLDALLAYVRGNFAFLAEWLAEHLPKVRLLPAQGTYLAWTDWQAFGLSGEALQTFLREEALVAANPGAMFGEGGEGHYRLNLAVPRAALARELDRILAAAKRRGLA</sequence>
<evidence type="ECO:0000256" key="4">
    <source>
        <dbReference type="ARBA" id="ARBA00023239"/>
    </source>
</evidence>
<evidence type="ECO:0000313" key="7">
    <source>
        <dbReference type="EMBL" id="HIQ63009.1"/>
    </source>
</evidence>
<organism evidence="7 8">
    <name type="scientific">Candidatus Avichristensenella intestinipullorum</name>
    <dbReference type="NCBI Taxonomy" id="2840693"/>
    <lineage>
        <taxon>Bacteria</taxon>
        <taxon>Bacillati</taxon>
        <taxon>Bacillota</taxon>
        <taxon>Clostridia</taxon>
        <taxon>Candidatus Avichristensenella</taxon>
    </lineage>
</organism>
<dbReference type="Gene3D" id="3.40.640.10">
    <property type="entry name" value="Type I PLP-dependent aspartate aminotransferase-like (Major domain)"/>
    <property type="match status" value="1"/>
</dbReference>
<dbReference type="EC" id="4.4.1.13" evidence="2"/>
<keyword evidence="3" id="KW-0663">Pyridoxal phosphate</keyword>
<dbReference type="CDD" id="cd00609">
    <property type="entry name" value="AAT_like"/>
    <property type="match status" value="1"/>
</dbReference>
<dbReference type="InterPro" id="IPR027619">
    <property type="entry name" value="C-S_lyase_PatB-like"/>
</dbReference>
<protein>
    <recommendedName>
        <fullName evidence="2">cysteine-S-conjugate beta-lyase</fullName>
        <ecNumber evidence="2">4.4.1.13</ecNumber>
    </recommendedName>
</protein>
<dbReference type="Pfam" id="PF00155">
    <property type="entry name" value="Aminotran_1_2"/>
    <property type="match status" value="1"/>
</dbReference>
<comment type="caution">
    <text evidence="7">The sequence shown here is derived from an EMBL/GenBank/DDBJ whole genome shotgun (WGS) entry which is preliminary data.</text>
</comment>
<accession>A0A9D0YWH3</accession>
<dbReference type="Gene3D" id="3.90.1150.10">
    <property type="entry name" value="Aspartate Aminotransferase, domain 1"/>
    <property type="match status" value="1"/>
</dbReference>
<keyword evidence="4" id="KW-0456">Lyase</keyword>
<feature type="domain" description="Aminotransferase class I/classII large" evidence="6">
    <location>
        <begin position="35"/>
        <end position="387"/>
    </location>
</feature>
<dbReference type="InterPro" id="IPR051798">
    <property type="entry name" value="Class-II_PLP-Dep_Aminotrans"/>
</dbReference>
<dbReference type="InterPro" id="IPR015421">
    <property type="entry name" value="PyrdxlP-dep_Trfase_major"/>
</dbReference>
<keyword evidence="7" id="KW-0808">Transferase</keyword>
<dbReference type="AlphaFoldDB" id="A0A9D0YWH3"/>
<dbReference type="InterPro" id="IPR015422">
    <property type="entry name" value="PyrdxlP-dep_Trfase_small"/>
</dbReference>
<keyword evidence="7" id="KW-0032">Aminotransferase</keyword>